<dbReference type="InterPro" id="IPR036430">
    <property type="entry name" value="RNase_T2-like_sf"/>
</dbReference>
<dbReference type="SUPFAM" id="SSF55895">
    <property type="entry name" value="Ribonuclease Rh-like"/>
    <property type="match status" value="1"/>
</dbReference>
<dbReference type="GO" id="GO:0003723">
    <property type="term" value="F:RNA binding"/>
    <property type="evidence" value="ECO:0007669"/>
    <property type="project" value="InterPro"/>
</dbReference>
<comment type="caution">
    <text evidence="1">The sequence shown here is derived from an EMBL/GenBank/DDBJ whole genome shotgun (WGS) entry which is preliminary data.</text>
</comment>
<sequence length="94" mass="11150">MCITNFRPKILLDKDPQCKPKEQFNITKLQIFEKNMGSYHKFPNNMKYKGVQRLEEIWMCLNPDHQHINCPPISKCSNNFTFPPFPHLPCNTLK</sequence>
<keyword evidence="2" id="KW-1185">Reference proteome</keyword>
<dbReference type="EMBL" id="QMKO01003155">
    <property type="protein sequence ID" value="RTG81796.1"/>
    <property type="molecule type" value="Genomic_DNA"/>
</dbReference>
<accession>A0A430Q284</accession>
<dbReference type="Proteomes" id="UP000290809">
    <property type="component" value="Unassembled WGS sequence"/>
</dbReference>
<dbReference type="AlphaFoldDB" id="A0A430Q284"/>
<organism evidence="1 2">
    <name type="scientific">Schistosoma bovis</name>
    <name type="common">Blood fluke</name>
    <dbReference type="NCBI Taxonomy" id="6184"/>
    <lineage>
        <taxon>Eukaryota</taxon>
        <taxon>Metazoa</taxon>
        <taxon>Spiralia</taxon>
        <taxon>Lophotrochozoa</taxon>
        <taxon>Platyhelminthes</taxon>
        <taxon>Trematoda</taxon>
        <taxon>Digenea</taxon>
        <taxon>Strigeidida</taxon>
        <taxon>Schistosomatoidea</taxon>
        <taxon>Schistosomatidae</taxon>
        <taxon>Schistosoma</taxon>
    </lineage>
</organism>
<protein>
    <submittedName>
        <fullName evidence="1">Uncharacterized protein</fullName>
    </submittedName>
</protein>
<dbReference type="GO" id="GO:0033897">
    <property type="term" value="F:ribonuclease T2 activity"/>
    <property type="evidence" value="ECO:0007669"/>
    <property type="project" value="InterPro"/>
</dbReference>
<gene>
    <name evidence="1" type="ORF">DC041_0011546</name>
</gene>
<evidence type="ECO:0000313" key="1">
    <source>
        <dbReference type="EMBL" id="RTG81796.1"/>
    </source>
</evidence>
<name>A0A430Q284_SCHBO</name>
<dbReference type="Gene3D" id="3.90.730.10">
    <property type="entry name" value="Ribonuclease T2-like"/>
    <property type="match status" value="1"/>
</dbReference>
<reference evidence="1 2" key="1">
    <citation type="journal article" date="2019" name="PLoS Pathog.">
        <title>Genome sequence of the bovine parasite Schistosoma bovis Tanzania.</title>
        <authorList>
            <person name="Oey H."/>
            <person name="Zakrzewski M."/>
            <person name="Gobert G."/>
            <person name="Gravermann K."/>
            <person name="Stoye J."/>
            <person name="Jones M."/>
            <person name="Mcmanus D."/>
            <person name="Krause L."/>
        </authorList>
    </citation>
    <scope>NUCLEOTIDE SEQUENCE [LARGE SCALE GENOMIC DNA]</scope>
    <source>
        <strain evidence="1 2">TAN1997</strain>
    </source>
</reference>
<evidence type="ECO:0000313" key="2">
    <source>
        <dbReference type="Proteomes" id="UP000290809"/>
    </source>
</evidence>
<proteinExistence type="predicted"/>